<dbReference type="InterPro" id="IPR050160">
    <property type="entry name" value="MHC/Immunoglobulin"/>
</dbReference>
<feature type="chain" id="PRO_5026134804" evidence="14">
    <location>
        <begin position="19"/>
        <end position="273"/>
    </location>
</feature>
<evidence type="ECO:0000256" key="4">
    <source>
        <dbReference type="ARBA" id="ARBA00022729"/>
    </source>
</evidence>
<feature type="transmembrane region" description="Helical" evidence="13">
    <location>
        <begin position="239"/>
        <end position="262"/>
    </location>
</feature>
<proteinExistence type="inferred from homology"/>
<evidence type="ECO:0000256" key="12">
    <source>
        <dbReference type="ARBA" id="ARBA00023319"/>
    </source>
</evidence>
<comment type="similarity">
    <text evidence="2">Belongs to the MHC class II family.</text>
</comment>
<keyword evidence="3 13" id="KW-0812">Transmembrane</keyword>
<dbReference type="PROSITE" id="PS50835">
    <property type="entry name" value="IG_LIKE"/>
    <property type="match status" value="1"/>
</dbReference>
<evidence type="ECO:0000256" key="9">
    <source>
        <dbReference type="ARBA" id="ARBA00023157"/>
    </source>
</evidence>
<dbReference type="InterPro" id="IPR007110">
    <property type="entry name" value="Ig-like_dom"/>
</dbReference>
<comment type="subcellular location">
    <subcellularLocation>
        <location evidence="1">Membrane</location>
        <topology evidence="1">Single-pass type I membrane protein</topology>
    </subcellularLocation>
</comment>
<dbReference type="InterPro" id="IPR014745">
    <property type="entry name" value="MHC_II_a/b_N"/>
</dbReference>
<dbReference type="InterPro" id="IPR013783">
    <property type="entry name" value="Ig-like_fold"/>
</dbReference>
<keyword evidence="11" id="KW-0491">MHC II</keyword>
<reference evidence="16 17" key="1">
    <citation type="submission" date="2019-02" db="EMBL/GenBank/DDBJ databases">
        <title>Opniocepnalus argus genome.</title>
        <authorList>
            <person name="Zhou C."/>
            <person name="Xiao S."/>
        </authorList>
    </citation>
    <scope>NUCLEOTIDE SEQUENCE [LARGE SCALE GENOMIC DNA]</scope>
    <source>
        <strain evidence="16">OARG1902GOOAL</strain>
        <tissue evidence="16">Muscle</tissue>
    </source>
</reference>
<dbReference type="PROSITE" id="PS00290">
    <property type="entry name" value="IG_MHC"/>
    <property type="match status" value="1"/>
</dbReference>
<dbReference type="AlphaFoldDB" id="A0A6G1Q7Q5"/>
<dbReference type="Proteomes" id="UP000503349">
    <property type="component" value="Chromosome 13"/>
</dbReference>
<keyword evidence="4 14" id="KW-0732">Signal</keyword>
<feature type="signal peptide" evidence="14">
    <location>
        <begin position="1"/>
        <end position="18"/>
    </location>
</feature>
<keyword evidence="5" id="KW-0391">Immunity</keyword>
<dbReference type="GO" id="GO:0042613">
    <property type="term" value="C:MHC class II protein complex"/>
    <property type="evidence" value="ECO:0007669"/>
    <property type="project" value="UniProtKB-KW"/>
</dbReference>
<keyword evidence="8 13" id="KW-0472">Membrane</keyword>
<name>A0A6G1Q7Q5_CHAAH</name>
<keyword evidence="17" id="KW-1185">Reference proteome</keyword>
<evidence type="ECO:0000256" key="3">
    <source>
        <dbReference type="ARBA" id="ARBA00022692"/>
    </source>
</evidence>
<evidence type="ECO:0000313" key="16">
    <source>
        <dbReference type="EMBL" id="KAF3698444.1"/>
    </source>
</evidence>
<evidence type="ECO:0000256" key="13">
    <source>
        <dbReference type="SAM" id="Phobius"/>
    </source>
</evidence>
<keyword evidence="10" id="KW-0325">Glycoprotein</keyword>
<dbReference type="GO" id="GO:0002250">
    <property type="term" value="P:adaptive immune response"/>
    <property type="evidence" value="ECO:0007669"/>
    <property type="project" value="UniProtKB-KW"/>
</dbReference>
<evidence type="ECO:0000259" key="15">
    <source>
        <dbReference type="PROSITE" id="PS50835"/>
    </source>
</evidence>
<keyword evidence="12" id="KW-0393">Immunoglobulin domain</keyword>
<dbReference type="SUPFAM" id="SSF54452">
    <property type="entry name" value="MHC antigen-recognition domain"/>
    <property type="match status" value="1"/>
</dbReference>
<dbReference type="InterPro" id="IPR011162">
    <property type="entry name" value="MHC_I/II-like_Ag-recog"/>
</dbReference>
<dbReference type="PANTHER" id="PTHR19944:SF86">
    <property type="entry name" value="HLA CLASS II HISTOCOMPATIBILITY ANTIGEN, DR ALPHA CHAIN"/>
    <property type="match status" value="1"/>
</dbReference>
<dbReference type="InterPro" id="IPR003006">
    <property type="entry name" value="Ig/MHC_CS"/>
</dbReference>
<dbReference type="GO" id="GO:0002504">
    <property type="term" value="P:antigen processing and presentation of peptide or polysaccharide antigen via MHC class II"/>
    <property type="evidence" value="ECO:0007669"/>
    <property type="project" value="UniProtKB-KW"/>
</dbReference>
<evidence type="ECO:0000256" key="10">
    <source>
        <dbReference type="ARBA" id="ARBA00023180"/>
    </source>
</evidence>
<dbReference type="InterPro" id="IPR001003">
    <property type="entry name" value="MHC_II_a_N"/>
</dbReference>
<dbReference type="SMART" id="SM00407">
    <property type="entry name" value="IGc1"/>
    <property type="match status" value="1"/>
</dbReference>
<evidence type="ECO:0000256" key="7">
    <source>
        <dbReference type="ARBA" id="ARBA00023130"/>
    </source>
</evidence>
<evidence type="ECO:0000256" key="5">
    <source>
        <dbReference type="ARBA" id="ARBA00022859"/>
    </source>
</evidence>
<evidence type="ECO:0000256" key="8">
    <source>
        <dbReference type="ARBA" id="ARBA00023136"/>
    </source>
</evidence>
<protein>
    <submittedName>
        <fullName evidence="16">Rano class II histocompatibility antigen, B alpha chain RT1 class II antigen, Ba chain</fullName>
    </submittedName>
</protein>
<evidence type="ECO:0000313" key="17">
    <source>
        <dbReference type="Proteomes" id="UP000503349"/>
    </source>
</evidence>
<dbReference type="EMBL" id="CM015724">
    <property type="protein sequence ID" value="KAF3698444.1"/>
    <property type="molecule type" value="Genomic_DNA"/>
</dbReference>
<dbReference type="Pfam" id="PF07654">
    <property type="entry name" value="C1-set"/>
    <property type="match status" value="1"/>
</dbReference>
<keyword evidence="9" id="KW-1015">Disulfide bond</keyword>
<evidence type="ECO:0000256" key="6">
    <source>
        <dbReference type="ARBA" id="ARBA00022989"/>
    </source>
</evidence>
<evidence type="ECO:0000256" key="2">
    <source>
        <dbReference type="ARBA" id="ARBA00007394"/>
    </source>
</evidence>
<dbReference type="Gene3D" id="2.60.40.10">
    <property type="entry name" value="Immunoglobulins"/>
    <property type="match status" value="1"/>
</dbReference>
<dbReference type="Pfam" id="PF00993">
    <property type="entry name" value="MHC_II_alpha"/>
    <property type="match status" value="1"/>
</dbReference>
<dbReference type="SUPFAM" id="SSF48726">
    <property type="entry name" value="Immunoglobulin"/>
    <property type="match status" value="1"/>
</dbReference>
<dbReference type="SMART" id="SM00920">
    <property type="entry name" value="MHC_II_alpha"/>
    <property type="match status" value="1"/>
</dbReference>
<organism evidence="16 17">
    <name type="scientific">Channa argus</name>
    <name type="common">Northern snakehead</name>
    <name type="synonym">Ophicephalus argus</name>
    <dbReference type="NCBI Taxonomy" id="215402"/>
    <lineage>
        <taxon>Eukaryota</taxon>
        <taxon>Metazoa</taxon>
        <taxon>Chordata</taxon>
        <taxon>Craniata</taxon>
        <taxon>Vertebrata</taxon>
        <taxon>Euteleostomi</taxon>
        <taxon>Actinopterygii</taxon>
        <taxon>Neopterygii</taxon>
        <taxon>Teleostei</taxon>
        <taxon>Neoteleostei</taxon>
        <taxon>Acanthomorphata</taxon>
        <taxon>Anabantaria</taxon>
        <taxon>Anabantiformes</taxon>
        <taxon>Channoidei</taxon>
        <taxon>Channidae</taxon>
        <taxon>Channa</taxon>
    </lineage>
</organism>
<dbReference type="InterPro" id="IPR036179">
    <property type="entry name" value="Ig-like_dom_sf"/>
</dbReference>
<accession>A0A6G1Q7Q5</accession>
<dbReference type="Gene3D" id="3.10.320.10">
    <property type="entry name" value="Class II Histocompatibility Antigen, M Beta Chain, Chain B, domain 1"/>
    <property type="match status" value="1"/>
</dbReference>
<keyword evidence="7" id="KW-1064">Adaptive immunity</keyword>
<evidence type="ECO:0000256" key="1">
    <source>
        <dbReference type="ARBA" id="ARBA00004479"/>
    </source>
</evidence>
<reference evidence="17" key="2">
    <citation type="submission" date="2019-02" db="EMBL/GenBank/DDBJ databases">
        <title>Opniocepnalus argus Var Kimnra genome.</title>
        <authorList>
            <person name="Zhou C."/>
            <person name="Xiao S."/>
        </authorList>
    </citation>
    <scope>NUCLEOTIDE SEQUENCE [LARGE SCALE GENOMIC DNA]</scope>
</reference>
<gene>
    <name evidence="16" type="ORF">EXN66_Car014125</name>
</gene>
<evidence type="ECO:0000256" key="14">
    <source>
        <dbReference type="SAM" id="SignalP"/>
    </source>
</evidence>
<keyword evidence="6 13" id="KW-1133">Transmembrane helix</keyword>
<dbReference type="InterPro" id="IPR003597">
    <property type="entry name" value="Ig_C1-set"/>
</dbReference>
<feature type="domain" description="Ig-like" evidence="15">
    <location>
        <begin position="105"/>
        <end position="194"/>
    </location>
</feature>
<sequence length="273" mass="30147">MEVSELVLILSCVLCVSTDVVHEDLSINGCSDTNGEMMYSLDGDEKWYADFINKRGVEPQPSFIDHISYQEGTYESAVANQQICRSNLQILRKVSQTIPPELDPPSKVIIYTRDALNHGVNNTLICYVTGFYPAPVKIYWNKNGENMTEGTNVSVPHLNKDGSFNQISRLQFMPHHGDIYSCTVEHPALNQPLTRFWGGETLLKKEPITCVSTCGADVNVSVCFLSPGVEVKWPSIGHAVFWGLYLTAGLLGVFTGALFLIVQLTASGKCGHE</sequence>
<dbReference type="PANTHER" id="PTHR19944">
    <property type="entry name" value="MHC CLASS II-RELATED"/>
    <property type="match status" value="1"/>
</dbReference>
<evidence type="ECO:0000256" key="11">
    <source>
        <dbReference type="ARBA" id="ARBA00023182"/>
    </source>
</evidence>